<dbReference type="RefSeq" id="WP_095135469.1">
    <property type="nucleotide sequence ID" value="NZ_NIBG01000027.1"/>
</dbReference>
<evidence type="ECO:0000256" key="11">
    <source>
        <dbReference type="PIRSR" id="PIRSR006268-2"/>
    </source>
</evidence>
<reference evidence="13 14" key="1">
    <citation type="submission" date="2017-06" db="EMBL/GenBank/DDBJ databases">
        <title>Draft genome sequence of anaerobic fermentative bacterium Anaeromicrobium sediminis DY2726D isolated from West Pacific Ocean sediments.</title>
        <authorList>
            <person name="Zeng X."/>
        </authorList>
    </citation>
    <scope>NUCLEOTIDE SEQUENCE [LARGE SCALE GENOMIC DNA]</scope>
    <source>
        <strain evidence="13 14">DY2726D</strain>
    </source>
</reference>
<evidence type="ECO:0000256" key="4">
    <source>
        <dbReference type="ARBA" id="ARBA00022679"/>
    </source>
</evidence>
<evidence type="ECO:0000256" key="8">
    <source>
        <dbReference type="ARBA" id="ARBA00031306"/>
    </source>
</evidence>
<dbReference type="PANTHER" id="PTHR30040:SF2">
    <property type="entry name" value="FAD:PROTEIN FMN TRANSFERASE"/>
    <property type="match status" value="1"/>
</dbReference>
<evidence type="ECO:0000256" key="10">
    <source>
        <dbReference type="PIRNR" id="PIRNR006268"/>
    </source>
</evidence>
<dbReference type="EMBL" id="NIBG01000027">
    <property type="protein sequence ID" value="PAB57235.1"/>
    <property type="molecule type" value="Genomic_DNA"/>
</dbReference>
<keyword evidence="12" id="KW-1003">Cell membrane</keyword>
<sequence length="342" mass="37951">MYKRLILLIIGISIIFSGCSKKVEPIKRQTYALGTIIDFTLFEEDEDKANKAIDRAISRINEIEKNMSTNIGESEISSVNKYAGQRRVKVSDDTIYVIKRALEFGKISDGKFDVTILPLIKAWNIGTDKERIPPKEEIEYLIKNIDYKNVEVNDETNEVYLKSKEMGIDLGGIAKGYIGDEVRKIFKEDGIDSAVVSLGGNVTLVGKKIDSSDWKVGVQNPESPRGSHIGVIQAGETNIVTSGNYERYFEKDGKRYHHILDPESGYPAENGVISTTIITIDGVSADALSTSIYLLGLEEGMKLIESLSNVECIIVTEDRNVYSSSGIKGKFNLTDDNFKLGN</sequence>
<organism evidence="13 14">
    <name type="scientific">Anaeromicrobium sediminis</name>
    <dbReference type="NCBI Taxonomy" id="1478221"/>
    <lineage>
        <taxon>Bacteria</taxon>
        <taxon>Bacillati</taxon>
        <taxon>Bacillota</taxon>
        <taxon>Clostridia</taxon>
        <taxon>Peptostreptococcales</taxon>
        <taxon>Thermotaleaceae</taxon>
        <taxon>Anaeromicrobium</taxon>
    </lineage>
</organism>
<dbReference type="AlphaFoldDB" id="A0A267MED0"/>
<comment type="cofactor">
    <cofactor evidence="11">
        <name>Mg(2+)</name>
        <dbReference type="ChEBI" id="CHEBI:18420"/>
    </cofactor>
    <cofactor evidence="11">
        <name>Mn(2+)</name>
        <dbReference type="ChEBI" id="CHEBI:29035"/>
    </cofactor>
    <text evidence="11">Magnesium. Can also use manganese.</text>
</comment>
<evidence type="ECO:0000256" key="3">
    <source>
        <dbReference type="ARBA" id="ARBA00022630"/>
    </source>
</evidence>
<evidence type="ECO:0000256" key="1">
    <source>
        <dbReference type="ARBA" id="ARBA00011955"/>
    </source>
</evidence>
<evidence type="ECO:0000256" key="9">
    <source>
        <dbReference type="ARBA" id="ARBA00048540"/>
    </source>
</evidence>
<dbReference type="GO" id="GO:0005886">
    <property type="term" value="C:plasma membrane"/>
    <property type="evidence" value="ECO:0007669"/>
    <property type="project" value="UniProtKB-SubCell"/>
</dbReference>
<dbReference type="PROSITE" id="PS51257">
    <property type="entry name" value="PROKAR_LIPOPROTEIN"/>
    <property type="match status" value="1"/>
</dbReference>
<keyword evidence="4 10" id="KW-0808">Transferase</keyword>
<dbReference type="PANTHER" id="PTHR30040">
    <property type="entry name" value="THIAMINE BIOSYNTHESIS LIPOPROTEIN APBE"/>
    <property type="match status" value="1"/>
</dbReference>
<accession>A0A267MED0</accession>
<comment type="caution">
    <text evidence="13">The sequence shown here is derived from an EMBL/GenBank/DDBJ whole genome shotgun (WGS) entry which is preliminary data.</text>
</comment>
<name>A0A267MED0_9FIRM</name>
<keyword evidence="7 10" id="KW-0460">Magnesium</keyword>
<dbReference type="Proteomes" id="UP000216024">
    <property type="component" value="Unassembled WGS sequence"/>
</dbReference>
<evidence type="ECO:0000313" key="13">
    <source>
        <dbReference type="EMBL" id="PAB57235.1"/>
    </source>
</evidence>
<feature type="binding site" evidence="11">
    <location>
        <position position="286"/>
    </location>
    <ligand>
        <name>Mg(2+)</name>
        <dbReference type="ChEBI" id="CHEBI:18420"/>
    </ligand>
</feature>
<evidence type="ECO:0000256" key="6">
    <source>
        <dbReference type="ARBA" id="ARBA00022827"/>
    </source>
</evidence>
<dbReference type="InterPro" id="IPR024932">
    <property type="entry name" value="ApbE"/>
</dbReference>
<proteinExistence type="inferred from homology"/>
<feature type="binding site" evidence="11">
    <location>
        <position position="290"/>
    </location>
    <ligand>
        <name>Mg(2+)</name>
        <dbReference type="ChEBI" id="CHEBI:18420"/>
    </ligand>
</feature>
<keyword evidence="14" id="KW-1185">Reference proteome</keyword>
<evidence type="ECO:0000313" key="14">
    <source>
        <dbReference type="Proteomes" id="UP000216024"/>
    </source>
</evidence>
<keyword evidence="12" id="KW-0997">Cell inner membrane</keyword>
<evidence type="ECO:0000256" key="5">
    <source>
        <dbReference type="ARBA" id="ARBA00022723"/>
    </source>
</evidence>
<comment type="similarity">
    <text evidence="10 12">Belongs to the ApbE family.</text>
</comment>
<dbReference type="SUPFAM" id="SSF143631">
    <property type="entry name" value="ApbE-like"/>
    <property type="match status" value="1"/>
</dbReference>
<gene>
    <name evidence="13" type="ORF">CCE28_19315</name>
</gene>
<dbReference type="OrthoDB" id="9778595at2"/>
<evidence type="ECO:0000256" key="7">
    <source>
        <dbReference type="ARBA" id="ARBA00022842"/>
    </source>
</evidence>
<keyword evidence="5 10" id="KW-0479">Metal-binding</keyword>
<dbReference type="Gene3D" id="3.10.520.10">
    <property type="entry name" value="ApbE-like domains"/>
    <property type="match status" value="1"/>
</dbReference>
<dbReference type="GO" id="GO:0016740">
    <property type="term" value="F:transferase activity"/>
    <property type="evidence" value="ECO:0007669"/>
    <property type="project" value="UniProtKB-UniRule"/>
</dbReference>
<dbReference type="GO" id="GO:0046872">
    <property type="term" value="F:metal ion binding"/>
    <property type="evidence" value="ECO:0007669"/>
    <property type="project" value="UniProtKB-UniRule"/>
</dbReference>
<evidence type="ECO:0000256" key="12">
    <source>
        <dbReference type="RuleBase" id="RU363002"/>
    </source>
</evidence>
<feature type="binding site" evidence="11">
    <location>
        <position position="172"/>
    </location>
    <ligand>
        <name>Mg(2+)</name>
        <dbReference type="ChEBI" id="CHEBI:18420"/>
    </ligand>
</feature>
<keyword evidence="3 10" id="KW-0285">Flavoprotein</keyword>
<dbReference type="EC" id="2.7.1.180" evidence="1 10"/>
<keyword evidence="12" id="KW-0449">Lipoprotein</keyword>
<keyword evidence="6 10" id="KW-0274">FAD</keyword>
<comment type="function">
    <text evidence="12">Flavin transferase that catalyzes the transfer of the FMN moiety of FAD and its covalent binding to the hydroxyl group of a threonine residue in a target flavoprotein.</text>
</comment>
<dbReference type="PIRSF" id="PIRSF006268">
    <property type="entry name" value="ApbE"/>
    <property type="match status" value="1"/>
</dbReference>
<evidence type="ECO:0000256" key="2">
    <source>
        <dbReference type="ARBA" id="ARBA00016337"/>
    </source>
</evidence>
<keyword evidence="12" id="KW-0472">Membrane</keyword>
<comment type="catalytic activity">
    <reaction evidence="9 10 12">
        <text>L-threonyl-[protein] + FAD = FMN-L-threonyl-[protein] + AMP + H(+)</text>
        <dbReference type="Rhea" id="RHEA:36847"/>
        <dbReference type="Rhea" id="RHEA-COMP:11060"/>
        <dbReference type="Rhea" id="RHEA-COMP:11061"/>
        <dbReference type="ChEBI" id="CHEBI:15378"/>
        <dbReference type="ChEBI" id="CHEBI:30013"/>
        <dbReference type="ChEBI" id="CHEBI:57692"/>
        <dbReference type="ChEBI" id="CHEBI:74257"/>
        <dbReference type="ChEBI" id="CHEBI:456215"/>
        <dbReference type="EC" id="2.7.1.180"/>
    </reaction>
</comment>
<dbReference type="Pfam" id="PF02424">
    <property type="entry name" value="ApbE"/>
    <property type="match status" value="1"/>
</dbReference>
<protein>
    <recommendedName>
        <fullName evidence="2 10">FAD:protein FMN transferase</fullName>
        <ecNumber evidence="1 10">2.7.1.180</ecNumber>
    </recommendedName>
    <alternativeName>
        <fullName evidence="8 10">Flavin transferase</fullName>
    </alternativeName>
</protein>
<comment type="subcellular location">
    <subcellularLocation>
        <location evidence="12">Cell inner membrane</location>
        <topology evidence="12">Lipid-anchor</topology>
        <orientation evidence="12">Periplasmic side</orientation>
    </subcellularLocation>
</comment>
<dbReference type="InterPro" id="IPR003374">
    <property type="entry name" value="ApbE-like_sf"/>
</dbReference>